<keyword evidence="4 11" id="KW-0312">Gluconeogenesis</keyword>
<dbReference type="Gene3D" id="3.30.70.260">
    <property type="match status" value="1"/>
</dbReference>
<dbReference type="PANTHER" id="PTHR30182:SF12">
    <property type="entry name" value="L-SERINE DEHYDRATASE, BETA CHAIN-RELATED"/>
    <property type="match status" value="1"/>
</dbReference>
<dbReference type="GO" id="GO:0003941">
    <property type="term" value="F:L-serine ammonia-lyase activity"/>
    <property type="evidence" value="ECO:0007669"/>
    <property type="project" value="UniProtKB-UniRule"/>
</dbReference>
<dbReference type="InterPro" id="IPR005131">
    <property type="entry name" value="Ser_deHydtase_bsu"/>
</dbReference>
<dbReference type="Gene3D" id="3.30.1330.90">
    <property type="entry name" value="D-3-phosphoglycerate dehydrogenase, domain 3"/>
    <property type="match status" value="1"/>
</dbReference>
<dbReference type="InterPro" id="IPR029009">
    <property type="entry name" value="ASB_dom_sf"/>
</dbReference>
<evidence type="ECO:0000256" key="11">
    <source>
        <dbReference type="PIRNR" id="PIRNR036692"/>
    </source>
</evidence>
<dbReference type="STRING" id="670482.SAMN04488542_101227"/>
<proteinExistence type="inferred from homology"/>
<evidence type="ECO:0000256" key="8">
    <source>
        <dbReference type="ARBA" id="ARBA00023014"/>
    </source>
</evidence>
<keyword evidence="15" id="KW-1185">Reference proteome</keyword>
<dbReference type="SUPFAM" id="SSF143548">
    <property type="entry name" value="Serine metabolism enzymes domain"/>
    <property type="match status" value="1"/>
</dbReference>
<keyword evidence="6 11" id="KW-0479">Metal-binding</keyword>
<dbReference type="CDD" id="cd04903">
    <property type="entry name" value="ACT_LSD"/>
    <property type="match status" value="1"/>
</dbReference>
<dbReference type="FunFam" id="3.30.1330.90:FF:000004">
    <property type="entry name" value="L-serine dehydratase, iron-sulfur-dependent subunit beta"/>
    <property type="match status" value="1"/>
</dbReference>
<dbReference type="NCBIfam" id="TIGR00719">
    <property type="entry name" value="sda_beta"/>
    <property type="match status" value="1"/>
</dbReference>
<dbReference type="SUPFAM" id="SSF55021">
    <property type="entry name" value="ACT-like"/>
    <property type="match status" value="1"/>
</dbReference>
<evidence type="ECO:0000313" key="14">
    <source>
        <dbReference type="EMBL" id="SDE63550.1"/>
    </source>
</evidence>
<evidence type="ECO:0000256" key="10">
    <source>
        <dbReference type="ARBA" id="ARBA00049406"/>
    </source>
</evidence>
<comment type="cofactor">
    <cofactor evidence="1 12">
        <name>[4Fe-4S] cluster</name>
        <dbReference type="ChEBI" id="CHEBI:49883"/>
    </cofactor>
</comment>
<evidence type="ECO:0000256" key="7">
    <source>
        <dbReference type="ARBA" id="ARBA00023004"/>
    </source>
</evidence>
<keyword evidence="9 11" id="KW-0456">Lyase</keyword>
<dbReference type="PANTHER" id="PTHR30182">
    <property type="entry name" value="L-SERINE DEHYDRATASE"/>
    <property type="match status" value="1"/>
</dbReference>
<keyword evidence="8 11" id="KW-0411">Iron-sulfur</keyword>
<dbReference type="Proteomes" id="UP000198972">
    <property type="component" value="Unassembled WGS sequence"/>
</dbReference>
<evidence type="ECO:0000256" key="2">
    <source>
        <dbReference type="ARBA" id="ARBA00004742"/>
    </source>
</evidence>
<organism evidence="14 15">
    <name type="scientific">Fontibacillus panacisegetis</name>
    <dbReference type="NCBI Taxonomy" id="670482"/>
    <lineage>
        <taxon>Bacteria</taxon>
        <taxon>Bacillati</taxon>
        <taxon>Bacillota</taxon>
        <taxon>Bacilli</taxon>
        <taxon>Bacillales</taxon>
        <taxon>Paenibacillaceae</taxon>
        <taxon>Fontibacillus</taxon>
    </lineage>
</organism>
<evidence type="ECO:0000259" key="13">
    <source>
        <dbReference type="PROSITE" id="PS51671"/>
    </source>
</evidence>
<dbReference type="AlphaFoldDB" id="A0A1G7EIQ2"/>
<dbReference type="GO" id="GO:0046872">
    <property type="term" value="F:metal ion binding"/>
    <property type="evidence" value="ECO:0007669"/>
    <property type="project" value="UniProtKB-UniRule"/>
</dbReference>
<dbReference type="Pfam" id="PF03315">
    <property type="entry name" value="SDH_beta"/>
    <property type="match status" value="1"/>
</dbReference>
<comment type="catalytic activity">
    <reaction evidence="10 11 12">
        <text>L-serine = pyruvate + NH4(+)</text>
        <dbReference type="Rhea" id="RHEA:19169"/>
        <dbReference type="ChEBI" id="CHEBI:15361"/>
        <dbReference type="ChEBI" id="CHEBI:28938"/>
        <dbReference type="ChEBI" id="CHEBI:33384"/>
        <dbReference type="EC" id="4.3.1.17"/>
    </reaction>
</comment>
<evidence type="ECO:0000256" key="3">
    <source>
        <dbReference type="ARBA" id="ARBA00008636"/>
    </source>
</evidence>
<evidence type="ECO:0000256" key="5">
    <source>
        <dbReference type="ARBA" id="ARBA00022485"/>
    </source>
</evidence>
<evidence type="ECO:0000256" key="6">
    <source>
        <dbReference type="ARBA" id="ARBA00022723"/>
    </source>
</evidence>
<comment type="pathway">
    <text evidence="2 11">Carbohydrate biosynthesis; gluconeogenesis.</text>
</comment>
<name>A0A1G7EIQ2_9BACL</name>
<sequence length="221" mass="23873">MKYRSVFDIIGPAMIGPSSSHTAGAARIGRMARNMLGETPKRADILFCGSFAQTYRGHGTDVAIAGGLMGFDTFDTKIKDALSIAKDVGLEINISTVDLPDEHPNTAWITMSNDKECIKIKGISLGGGKIEIVESGGFDMCLTGDAWTMLVFHRDHYGMIAAIASVLADHRINIGKMEMYRTARGQEALLVIETDQGIDMETSHKISSIQDVGRVSVVPPL</sequence>
<keyword evidence="7 11" id="KW-0408">Iron</keyword>
<evidence type="ECO:0000313" key="15">
    <source>
        <dbReference type="Proteomes" id="UP000198972"/>
    </source>
</evidence>
<dbReference type="RefSeq" id="WP_091226000.1">
    <property type="nucleotide sequence ID" value="NZ_FNBG01000001.1"/>
</dbReference>
<dbReference type="InterPro" id="IPR002912">
    <property type="entry name" value="ACT_dom"/>
</dbReference>
<dbReference type="InterPro" id="IPR004643">
    <property type="entry name" value="Fe-S_L-Ser_bsu"/>
</dbReference>
<dbReference type="EMBL" id="FNBG01000001">
    <property type="protein sequence ID" value="SDE63550.1"/>
    <property type="molecule type" value="Genomic_DNA"/>
</dbReference>
<evidence type="ECO:0000256" key="4">
    <source>
        <dbReference type="ARBA" id="ARBA00022432"/>
    </source>
</evidence>
<comment type="similarity">
    <text evidence="3 11 12">Belongs to the iron-sulfur dependent L-serine dehydratase family.</text>
</comment>
<dbReference type="OrthoDB" id="9813137at2"/>
<reference evidence="14 15" key="1">
    <citation type="submission" date="2016-10" db="EMBL/GenBank/DDBJ databases">
        <authorList>
            <person name="de Groot N.N."/>
        </authorList>
    </citation>
    <scope>NUCLEOTIDE SEQUENCE [LARGE SCALE GENOMIC DNA]</scope>
    <source>
        <strain evidence="14 15">DSM 28129</strain>
    </source>
</reference>
<gene>
    <name evidence="14" type="ORF">SAMN04488542_101227</name>
</gene>
<evidence type="ECO:0000256" key="1">
    <source>
        <dbReference type="ARBA" id="ARBA00001966"/>
    </source>
</evidence>
<keyword evidence="5 11" id="KW-0004">4Fe-4S</keyword>
<dbReference type="PROSITE" id="PS51671">
    <property type="entry name" value="ACT"/>
    <property type="match status" value="1"/>
</dbReference>
<feature type="domain" description="ACT" evidence="13">
    <location>
        <begin position="148"/>
        <end position="220"/>
    </location>
</feature>
<protein>
    <recommendedName>
        <fullName evidence="11">L-serine deaminase</fullName>
    </recommendedName>
</protein>
<dbReference type="GO" id="GO:0006094">
    <property type="term" value="P:gluconeogenesis"/>
    <property type="evidence" value="ECO:0007669"/>
    <property type="project" value="UniProtKB-UniRule"/>
</dbReference>
<evidence type="ECO:0000256" key="9">
    <source>
        <dbReference type="ARBA" id="ARBA00023239"/>
    </source>
</evidence>
<dbReference type="UniPathway" id="UPA00138"/>
<dbReference type="Pfam" id="PF01842">
    <property type="entry name" value="ACT"/>
    <property type="match status" value="1"/>
</dbReference>
<evidence type="ECO:0000256" key="12">
    <source>
        <dbReference type="RuleBase" id="RU366059"/>
    </source>
</evidence>
<dbReference type="InterPro" id="IPR045865">
    <property type="entry name" value="ACT-like_dom_sf"/>
</dbReference>
<dbReference type="GO" id="GO:0051539">
    <property type="term" value="F:4 iron, 4 sulfur cluster binding"/>
    <property type="evidence" value="ECO:0007669"/>
    <property type="project" value="UniProtKB-UniRule"/>
</dbReference>
<dbReference type="PIRSF" id="PIRSF036692">
    <property type="entry name" value="SDH_B"/>
    <property type="match status" value="1"/>
</dbReference>
<accession>A0A1G7EIQ2</accession>
<dbReference type="InterPro" id="IPR051318">
    <property type="entry name" value="Fe-S_L-Ser"/>
</dbReference>